<accession>A0A8I2YFY6</accession>
<gene>
    <name evidence="7" type="ORF">JVT61DRAFT_9741</name>
</gene>
<dbReference type="PRINTS" id="PR01036">
    <property type="entry name" value="TCRTETB"/>
</dbReference>
<dbReference type="InterPro" id="IPR020846">
    <property type="entry name" value="MFS_dom"/>
</dbReference>
<comment type="caution">
    <text evidence="7">The sequence shown here is derived from an EMBL/GenBank/DDBJ whole genome shotgun (WGS) entry which is preliminary data.</text>
</comment>
<keyword evidence="4 5" id="KW-0472">Membrane</keyword>
<dbReference type="InterPro" id="IPR011701">
    <property type="entry name" value="MFS"/>
</dbReference>
<evidence type="ECO:0000256" key="1">
    <source>
        <dbReference type="ARBA" id="ARBA00004141"/>
    </source>
</evidence>
<name>A0A8I2YFY6_9AGAM</name>
<comment type="subcellular location">
    <subcellularLocation>
        <location evidence="1">Membrane</location>
        <topology evidence="1">Multi-pass membrane protein</topology>
    </subcellularLocation>
</comment>
<feature type="transmembrane region" description="Helical" evidence="5">
    <location>
        <begin position="322"/>
        <end position="344"/>
    </location>
</feature>
<feature type="transmembrane region" description="Helical" evidence="5">
    <location>
        <begin position="490"/>
        <end position="509"/>
    </location>
</feature>
<feature type="domain" description="Major facilitator superfamily (MFS) profile" evidence="6">
    <location>
        <begin position="31"/>
        <end position="514"/>
    </location>
</feature>
<dbReference type="GO" id="GO:0005886">
    <property type="term" value="C:plasma membrane"/>
    <property type="evidence" value="ECO:0007669"/>
    <property type="project" value="TreeGrafter"/>
</dbReference>
<keyword evidence="8" id="KW-1185">Reference proteome</keyword>
<dbReference type="PROSITE" id="PS50850">
    <property type="entry name" value="MFS"/>
    <property type="match status" value="1"/>
</dbReference>
<proteinExistence type="predicted"/>
<dbReference type="Pfam" id="PF07690">
    <property type="entry name" value="MFS_1"/>
    <property type="match status" value="1"/>
</dbReference>
<feature type="transmembrane region" description="Helical" evidence="5">
    <location>
        <begin position="381"/>
        <end position="404"/>
    </location>
</feature>
<dbReference type="Gene3D" id="1.20.1250.20">
    <property type="entry name" value="MFS general substrate transporter like domains"/>
    <property type="match status" value="1"/>
</dbReference>
<protein>
    <submittedName>
        <fullName evidence="7">Major facilitator superfamily domain-containing protein</fullName>
    </submittedName>
</protein>
<dbReference type="SUPFAM" id="SSF103473">
    <property type="entry name" value="MFS general substrate transporter"/>
    <property type="match status" value="1"/>
</dbReference>
<sequence length="564" mass="60488">MADMTSSKAIGDRRSQTITVPPKKGPRFWLIFASMCTCLFLSALELASVSTALPTIANDLHASQYTWVGTAYALASTAFLPMSGGLAQTFGRRPAILLTIVLFAIGSCICGAANSMNILIIGRTIQGLGGGGIQSLTGIILADLVTLQERGLYSGLYGVTWCLAASIGPVVGGVLATKGQWRWLFYLNLPISLIACMSVILLLDLPIPPGNYRDKLMRMDWIGNFLVITSTTASTIGLTWGGVNYPWNSNTIVFPLVLGILGLGLFIGYESTLAKYPLVPFSILKNVTSISGYIQTFCCFVIVYAVVYYFPVYFQACKGTSASLSGVYLLTIATLAPAAVLSGLSVKTSGRYRPQTWVAWSLTGIALGVMSKIHANEPLGTSFGSLALLGWGIGMLAATSMYPIQAPLPVTQNAPSLAFMWFLRSFAAVWGITIGTTVLQNELAKRLPASFVQSVPQGTAIMYALIPELSALPPQTLAEVRVAFADSLAVLWRVLAGVCGVGLLASLLMKGIPLHDMVDEEWAFKVKKFEQDIENIDPTMTMIDIAPTTRDEEKELADDAKVKG</sequence>
<keyword evidence="2 5" id="KW-0812">Transmembrane</keyword>
<dbReference type="Proteomes" id="UP000683000">
    <property type="component" value="Unassembled WGS sequence"/>
</dbReference>
<keyword evidence="3 5" id="KW-1133">Transmembrane helix</keyword>
<feature type="transmembrane region" description="Helical" evidence="5">
    <location>
        <begin position="219"/>
        <end position="240"/>
    </location>
</feature>
<evidence type="ECO:0000256" key="3">
    <source>
        <dbReference type="ARBA" id="ARBA00022989"/>
    </source>
</evidence>
<feature type="transmembrane region" description="Helical" evidence="5">
    <location>
        <begin position="290"/>
        <end position="310"/>
    </location>
</feature>
<evidence type="ECO:0000256" key="5">
    <source>
        <dbReference type="SAM" id="Phobius"/>
    </source>
</evidence>
<evidence type="ECO:0000256" key="4">
    <source>
        <dbReference type="ARBA" id="ARBA00023136"/>
    </source>
</evidence>
<feature type="transmembrane region" description="Helical" evidence="5">
    <location>
        <begin position="356"/>
        <end position="375"/>
    </location>
</feature>
<evidence type="ECO:0000313" key="7">
    <source>
        <dbReference type="EMBL" id="KAG6371275.1"/>
    </source>
</evidence>
<evidence type="ECO:0000259" key="6">
    <source>
        <dbReference type="PROSITE" id="PS50850"/>
    </source>
</evidence>
<dbReference type="PANTHER" id="PTHR23501:SF102">
    <property type="entry name" value="DRUG TRANSPORTER, PUTATIVE (AFU_ORTHOLOGUE AFUA_3G08530)-RELATED"/>
    <property type="match status" value="1"/>
</dbReference>
<dbReference type="GO" id="GO:0022857">
    <property type="term" value="F:transmembrane transporter activity"/>
    <property type="evidence" value="ECO:0007669"/>
    <property type="project" value="InterPro"/>
</dbReference>
<reference evidence="7" key="1">
    <citation type="submission" date="2021-03" db="EMBL/GenBank/DDBJ databases">
        <title>Evolutionary innovations through gain and loss of genes in the ectomycorrhizal Boletales.</title>
        <authorList>
            <person name="Wu G."/>
            <person name="Miyauchi S."/>
            <person name="Morin E."/>
            <person name="Yang Z.-L."/>
            <person name="Xu J."/>
            <person name="Martin F.M."/>
        </authorList>
    </citation>
    <scope>NUCLEOTIDE SEQUENCE</scope>
    <source>
        <strain evidence="7">BR01</strain>
    </source>
</reference>
<dbReference type="InterPro" id="IPR036259">
    <property type="entry name" value="MFS_trans_sf"/>
</dbReference>
<dbReference type="OrthoDB" id="3437016at2759"/>
<dbReference type="EMBL" id="JAGFBS010000037">
    <property type="protein sequence ID" value="KAG6371275.1"/>
    <property type="molecule type" value="Genomic_DNA"/>
</dbReference>
<evidence type="ECO:0000313" key="8">
    <source>
        <dbReference type="Proteomes" id="UP000683000"/>
    </source>
</evidence>
<dbReference type="PANTHER" id="PTHR23501">
    <property type="entry name" value="MAJOR FACILITATOR SUPERFAMILY"/>
    <property type="match status" value="1"/>
</dbReference>
<organism evidence="7 8">
    <name type="scientific">Boletus reticuloceps</name>
    <dbReference type="NCBI Taxonomy" id="495285"/>
    <lineage>
        <taxon>Eukaryota</taxon>
        <taxon>Fungi</taxon>
        <taxon>Dikarya</taxon>
        <taxon>Basidiomycota</taxon>
        <taxon>Agaricomycotina</taxon>
        <taxon>Agaricomycetes</taxon>
        <taxon>Agaricomycetidae</taxon>
        <taxon>Boletales</taxon>
        <taxon>Boletineae</taxon>
        <taxon>Boletaceae</taxon>
        <taxon>Boletoideae</taxon>
        <taxon>Boletus</taxon>
    </lineage>
</organism>
<dbReference type="AlphaFoldDB" id="A0A8I2YFY6"/>
<feature type="transmembrane region" description="Helical" evidence="5">
    <location>
        <begin position="252"/>
        <end position="269"/>
    </location>
</feature>
<feature type="transmembrane region" description="Helical" evidence="5">
    <location>
        <begin position="28"/>
        <end position="53"/>
    </location>
</feature>
<feature type="transmembrane region" description="Helical" evidence="5">
    <location>
        <begin position="154"/>
        <end position="177"/>
    </location>
</feature>
<feature type="transmembrane region" description="Helical" evidence="5">
    <location>
        <begin position="183"/>
        <end position="207"/>
    </location>
</feature>
<feature type="transmembrane region" description="Helical" evidence="5">
    <location>
        <begin position="65"/>
        <end position="83"/>
    </location>
</feature>
<feature type="transmembrane region" description="Helical" evidence="5">
    <location>
        <begin position="416"/>
        <end position="439"/>
    </location>
</feature>
<feature type="transmembrane region" description="Helical" evidence="5">
    <location>
        <begin position="95"/>
        <end position="121"/>
    </location>
</feature>
<evidence type="ECO:0000256" key="2">
    <source>
        <dbReference type="ARBA" id="ARBA00022692"/>
    </source>
</evidence>